<accession>A0ABY4WK49</accession>
<gene>
    <name evidence="1" type="ORF">NDK47_07570</name>
</gene>
<dbReference type="RefSeq" id="WP_251874244.1">
    <property type="nucleotide sequence ID" value="NZ_CP098755.1"/>
</dbReference>
<evidence type="ECO:0000313" key="2">
    <source>
        <dbReference type="Proteomes" id="UP001056500"/>
    </source>
</evidence>
<proteinExistence type="predicted"/>
<evidence type="ECO:0000313" key="1">
    <source>
        <dbReference type="EMBL" id="USG67141.1"/>
    </source>
</evidence>
<dbReference type="EMBL" id="CP098755">
    <property type="protein sequence ID" value="USG67141.1"/>
    <property type="molecule type" value="Genomic_DNA"/>
</dbReference>
<dbReference type="Pfam" id="PF08889">
    <property type="entry name" value="WbqC"/>
    <property type="match status" value="1"/>
</dbReference>
<sequence length="241" mass="27788">MIVAIHQPNLFPWLGFFDKMASADAFILLDNVQFTRRGYQNRVQIKGPQGMQWLTVPVKSKGQYQQLTCQIEINGEHEWKEKHLKTIERLYRNTPAFEELFPAVQELYRPAHQKLIELTIPGIEWIKTKLEIRTPIYLASDFQAEGASSELLSELVRAVGGTCYLSGPSGKEYLEGEVFAQRGIAVRYQYFQEEPYPQRFGPFVGGASALDYLFNDPLLFHWKNGRANLQNLTLEKRMCKP</sequence>
<protein>
    <submittedName>
        <fullName evidence="1">WbqC family protein</fullName>
    </submittedName>
</protein>
<reference evidence="1" key="1">
    <citation type="submission" date="2022-06" db="EMBL/GenBank/DDBJ databases">
        <title>Genome sequencing of Brevibacillus sp. BB3-R1.</title>
        <authorList>
            <person name="Heo J."/>
            <person name="Lee D."/>
            <person name="Won M."/>
            <person name="Han B.-H."/>
            <person name="Hong S.-B."/>
            <person name="Kwon S.-W."/>
        </authorList>
    </citation>
    <scope>NUCLEOTIDE SEQUENCE</scope>
    <source>
        <strain evidence="1">BB3-R1</strain>
    </source>
</reference>
<organism evidence="1 2">
    <name type="scientific">Brevibacillus ruminantium</name>
    <dbReference type="NCBI Taxonomy" id="2950604"/>
    <lineage>
        <taxon>Bacteria</taxon>
        <taxon>Bacillati</taxon>
        <taxon>Bacillota</taxon>
        <taxon>Bacilli</taxon>
        <taxon>Bacillales</taxon>
        <taxon>Paenibacillaceae</taxon>
        <taxon>Brevibacillus</taxon>
    </lineage>
</organism>
<name>A0ABY4WK49_9BACL</name>
<dbReference type="InterPro" id="IPR014985">
    <property type="entry name" value="WbqC"/>
</dbReference>
<dbReference type="Proteomes" id="UP001056500">
    <property type="component" value="Chromosome"/>
</dbReference>
<keyword evidence="2" id="KW-1185">Reference proteome</keyword>